<accession>A0A811K617</accession>
<evidence type="ECO:0000313" key="10">
    <source>
        <dbReference type="EMBL" id="CAD5210792.1"/>
    </source>
</evidence>
<feature type="transmembrane region" description="Helical" evidence="8">
    <location>
        <begin position="244"/>
        <end position="269"/>
    </location>
</feature>
<feature type="transmembrane region" description="Helical" evidence="8">
    <location>
        <begin position="299"/>
        <end position="327"/>
    </location>
</feature>
<dbReference type="InterPro" id="IPR000731">
    <property type="entry name" value="SSD"/>
</dbReference>
<dbReference type="GO" id="GO:0018996">
    <property type="term" value="P:molting cycle, collagen and cuticulin-based cuticle"/>
    <property type="evidence" value="ECO:0007669"/>
    <property type="project" value="TreeGrafter"/>
</dbReference>
<dbReference type="InterPro" id="IPR003392">
    <property type="entry name" value="PTHD_SSD"/>
</dbReference>
<dbReference type="PANTHER" id="PTHR10796">
    <property type="entry name" value="PATCHED-RELATED"/>
    <property type="match status" value="1"/>
</dbReference>
<dbReference type="EMBL" id="CAJFCW020000002">
    <property type="protein sequence ID" value="CAG9092094.1"/>
    <property type="molecule type" value="Genomic_DNA"/>
</dbReference>
<feature type="transmembrane region" description="Helical" evidence="8">
    <location>
        <begin position="137"/>
        <end position="160"/>
    </location>
</feature>
<dbReference type="InterPro" id="IPR048634">
    <property type="entry name" value="SecD_SecF_C"/>
</dbReference>
<evidence type="ECO:0000256" key="2">
    <source>
        <dbReference type="ARBA" id="ARBA00005585"/>
    </source>
</evidence>
<feature type="transmembrane region" description="Helical" evidence="8">
    <location>
        <begin position="591"/>
        <end position="615"/>
    </location>
</feature>
<keyword evidence="4 8" id="KW-0812">Transmembrane</keyword>
<organism evidence="10 11">
    <name type="scientific">Bursaphelenchus okinawaensis</name>
    <dbReference type="NCBI Taxonomy" id="465554"/>
    <lineage>
        <taxon>Eukaryota</taxon>
        <taxon>Metazoa</taxon>
        <taxon>Ecdysozoa</taxon>
        <taxon>Nematoda</taxon>
        <taxon>Chromadorea</taxon>
        <taxon>Rhabditida</taxon>
        <taxon>Tylenchina</taxon>
        <taxon>Tylenchomorpha</taxon>
        <taxon>Aphelenchoidea</taxon>
        <taxon>Aphelenchoididae</taxon>
        <taxon>Bursaphelenchus</taxon>
    </lineage>
</organism>
<keyword evidence="7" id="KW-0325">Glycoprotein</keyword>
<feature type="transmembrane region" description="Helical" evidence="8">
    <location>
        <begin position="104"/>
        <end position="125"/>
    </location>
</feature>
<dbReference type="GO" id="GO:0005886">
    <property type="term" value="C:plasma membrane"/>
    <property type="evidence" value="ECO:0007669"/>
    <property type="project" value="UniProtKB-SubCell"/>
</dbReference>
<comment type="subcellular location">
    <subcellularLocation>
        <location evidence="1">Cell membrane</location>
        <topology evidence="1">Multi-pass membrane protein</topology>
    </subcellularLocation>
</comment>
<dbReference type="GO" id="GO:0006897">
    <property type="term" value="P:endocytosis"/>
    <property type="evidence" value="ECO:0007669"/>
    <property type="project" value="TreeGrafter"/>
</dbReference>
<sequence>MFNRKFTIQANFFGVDTYGPEEMEKFTKEEKFMASNLKTVSLIVFQVRAERKAWWSDEDILRYETDIPKYFKSEFNSSLIKVLAMSPSYVGKEVERAGMSLQPLIAVGFVIMTSFTIVTTIMSSLFVQQFTWNKITLAIAACVVPLMSVSTAFGILFSLGVRFGPILAVTPLLILAIGVDDSFLMLHAWQRVVSRVRERTAVTNDSIEKRISMVCAETGASITLSAITNILAFTVGAVTSPPEIQLFSIVNAFALFVDTFYSFTLYAAIMAVCGKIEMQQENNEFEAVSKKRQKIKDTFYSVIDWYISVLGKLPVIVVVLTMLVGYWGASAYGALNMGIDLSSEKFFLKDSDLLEADKLKQRYVIPHFTAPAIFVNNPGNLSNVDRVNRLEALVKHIETMPEAIGEDSTKFFIRDYADYVAAFSDPDFFEESHENLVKDEESGWRLDDEMLDNFLAWPEYNFWGGFMKREANASDGKIIQKFFFTTGFHGERLRHWTQRHSLLDDWRSTVNEFPEFNATIFYDEALFLDLVDVLPSCTWQSVTATLICMALVCFIFFVDAFTVSMATLAILSICLGEIGFLHFYGITLDPILMAALIMSIGFSIDIPCHICHHYYKTKFEEKIYDNEQTEVYNRLKHTLGAVGFPVMQAGISTNLCVLCLLVIPIYMGEVFVLCMLLCITLGILHGILILPVVFHLQAKVNAWRKKK</sequence>
<dbReference type="PANTHER" id="PTHR10796:SF88">
    <property type="entry name" value="SSD DOMAIN-CONTAINING PROTEIN"/>
    <property type="match status" value="1"/>
</dbReference>
<dbReference type="EMBL" id="CAJFDH010000002">
    <property type="protein sequence ID" value="CAD5210792.1"/>
    <property type="molecule type" value="Genomic_DNA"/>
</dbReference>
<evidence type="ECO:0000256" key="1">
    <source>
        <dbReference type="ARBA" id="ARBA00004651"/>
    </source>
</evidence>
<comment type="similarity">
    <text evidence="2">Belongs to the patched family.</text>
</comment>
<dbReference type="OrthoDB" id="6510177at2759"/>
<evidence type="ECO:0000256" key="7">
    <source>
        <dbReference type="ARBA" id="ARBA00023180"/>
    </source>
</evidence>
<dbReference type="SUPFAM" id="SSF82866">
    <property type="entry name" value="Multidrug efflux transporter AcrB transmembrane domain"/>
    <property type="match status" value="2"/>
</dbReference>
<keyword evidence="3" id="KW-1003">Cell membrane</keyword>
<dbReference type="FunFam" id="1.20.1640.10:FF:000013">
    <property type="entry name" value="PaTched Related family"/>
    <property type="match status" value="1"/>
</dbReference>
<feature type="transmembrane region" description="Helical" evidence="8">
    <location>
        <begin position="539"/>
        <end position="558"/>
    </location>
</feature>
<evidence type="ECO:0000259" key="9">
    <source>
        <dbReference type="PROSITE" id="PS50156"/>
    </source>
</evidence>
<comment type="caution">
    <text evidence="10">The sequence shown here is derived from an EMBL/GenBank/DDBJ whole genome shotgun (WGS) entry which is preliminary data.</text>
</comment>
<keyword evidence="11" id="KW-1185">Reference proteome</keyword>
<proteinExistence type="inferred from homology"/>
<evidence type="ECO:0000256" key="5">
    <source>
        <dbReference type="ARBA" id="ARBA00022989"/>
    </source>
</evidence>
<dbReference type="GO" id="GO:0030659">
    <property type="term" value="C:cytoplasmic vesicle membrane"/>
    <property type="evidence" value="ECO:0007669"/>
    <property type="project" value="TreeGrafter"/>
</dbReference>
<evidence type="ECO:0000256" key="6">
    <source>
        <dbReference type="ARBA" id="ARBA00023136"/>
    </source>
</evidence>
<keyword evidence="6 8" id="KW-0472">Membrane</keyword>
<evidence type="ECO:0000256" key="8">
    <source>
        <dbReference type="SAM" id="Phobius"/>
    </source>
</evidence>
<feature type="domain" description="SSD" evidence="9">
    <location>
        <begin position="103"/>
        <end position="272"/>
    </location>
</feature>
<dbReference type="PROSITE" id="PS50156">
    <property type="entry name" value="SSD"/>
    <property type="match status" value="1"/>
</dbReference>
<evidence type="ECO:0000256" key="4">
    <source>
        <dbReference type="ARBA" id="ARBA00022692"/>
    </source>
</evidence>
<keyword evidence="5 8" id="KW-1133">Transmembrane helix</keyword>
<feature type="transmembrane region" description="Helical" evidence="8">
    <location>
        <begin position="219"/>
        <end position="238"/>
    </location>
</feature>
<dbReference type="Pfam" id="PF02355">
    <property type="entry name" value="SecD_SecF_C"/>
    <property type="match status" value="1"/>
</dbReference>
<dbReference type="Pfam" id="PF02460">
    <property type="entry name" value="Patched"/>
    <property type="match status" value="1"/>
</dbReference>
<dbReference type="Proteomes" id="UP000614601">
    <property type="component" value="Unassembled WGS sequence"/>
</dbReference>
<evidence type="ECO:0000256" key="3">
    <source>
        <dbReference type="ARBA" id="ARBA00022475"/>
    </source>
</evidence>
<dbReference type="Proteomes" id="UP000783686">
    <property type="component" value="Unassembled WGS sequence"/>
</dbReference>
<dbReference type="AlphaFoldDB" id="A0A811K617"/>
<gene>
    <name evidence="10" type="ORF">BOKJ2_LOCUS3371</name>
</gene>
<reference evidence="10" key="1">
    <citation type="submission" date="2020-09" db="EMBL/GenBank/DDBJ databases">
        <authorList>
            <person name="Kikuchi T."/>
        </authorList>
    </citation>
    <scope>NUCLEOTIDE SEQUENCE</scope>
    <source>
        <strain evidence="10">SH1</strain>
    </source>
</reference>
<dbReference type="Gene3D" id="1.20.1640.10">
    <property type="entry name" value="Multidrug efflux transporter AcrB transmembrane domain"/>
    <property type="match status" value="2"/>
</dbReference>
<feature type="transmembrane region" description="Helical" evidence="8">
    <location>
        <begin position="565"/>
        <end position="585"/>
    </location>
</feature>
<feature type="transmembrane region" description="Helical" evidence="8">
    <location>
        <begin position="670"/>
        <end position="696"/>
    </location>
</feature>
<dbReference type="InterPro" id="IPR051697">
    <property type="entry name" value="Patched_domain-protein"/>
</dbReference>
<name>A0A811K617_9BILA</name>
<evidence type="ECO:0000313" key="11">
    <source>
        <dbReference type="Proteomes" id="UP000614601"/>
    </source>
</evidence>
<feature type="transmembrane region" description="Helical" evidence="8">
    <location>
        <begin position="166"/>
        <end position="189"/>
    </location>
</feature>
<protein>
    <recommendedName>
        <fullName evidence="9">SSD domain-containing protein</fullName>
    </recommendedName>
</protein>
<feature type="transmembrane region" description="Helical" evidence="8">
    <location>
        <begin position="642"/>
        <end position="664"/>
    </location>
</feature>